<dbReference type="CDD" id="cd00093">
    <property type="entry name" value="HTH_XRE"/>
    <property type="match status" value="1"/>
</dbReference>
<evidence type="ECO:0000259" key="2">
    <source>
        <dbReference type="PROSITE" id="PS50943"/>
    </source>
</evidence>
<feature type="domain" description="HTH cro/C1-type" evidence="2">
    <location>
        <begin position="44"/>
        <end position="78"/>
    </location>
</feature>
<dbReference type="InterPro" id="IPR001387">
    <property type="entry name" value="Cro/C1-type_HTH"/>
</dbReference>
<reference evidence="3 4" key="1">
    <citation type="submission" date="2019-03" db="EMBL/GenBank/DDBJ databases">
        <title>Complete Genome Sequence of Paraburkholderia dipogonis ICMP 19430T, a Nitrogen-fixing Symbiont of the South African Invasive Legume Dipogon lignosus in New Zealand.</title>
        <authorList>
            <person name="De Meyer S.E."/>
        </authorList>
    </citation>
    <scope>NUCLEOTIDE SEQUENCE [LARGE SCALE GENOMIC DNA]</scope>
    <source>
        <strain evidence="3 4">ICMP 19430</strain>
    </source>
</reference>
<dbReference type="AlphaFoldDB" id="A0A4Y8N9R0"/>
<feature type="region of interest" description="Disordered" evidence="1">
    <location>
        <begin position="84"/>
        <end position="105"/>
    </location>
</feature>
<dbReference type="GO" id="GO:0003677">
    <property type="term" value="F:DNA binding"/>
    <property type="evidence" value="ECO:0007669"/>
    <property type="project" value="InterPro"/>
</dbReference>
<proteinExistence type="predicted"/>
<dbReference type="RefSeq" id="WP_134457895.1">
    <property type="nucleotide sequence ID" value="NZ_JBHMFL010000164.1"/>
</dbReference>
<dbReference type="PROSITE" id="PS50943">
    <property type="entry name" value="HTH_CROC1"/>
    <property type="match status" value="1"/>
</dbReference>
<gene>
    <name evidence="3" type="ORF">E2553_16135</name>
</gene>
<dbReference type="Proteomes" id="UP000297385">
    <property type="component" value="Unassembled WGS sequence"/>
</dbReference>
<dbReference type="SUPFAM" id="SSF47413">
    <property type="entry name" value="lambda repressor-like DNA-binding domains"/>
    <property type="match status" value="1"/>
</dbReference>
<evidence type="ECO:0000313" key="4">
    <source>
        <dbReference type="Proteomes" id="UP000297385"/>
    </source>
</evidence>
<dbReference type="EMBL" id="SNVI01000001">
    <property type="protein sequence ID" value="TFE46422.1"/>
    <property type="molecule type" value="Genomic_DNA"/>
</dbReference>
<name>A0A4Y8N9R0_9BURK</name>
<evidence type="ECO:0000313" key="3">
    <source>
        <dbReference type="EMBL" id="TFE46422.1"/>
    </source>
</evidence>
<organism evidence="3 4">
    <name type="scientific">Paraburkholderia dipogonis</name>
    <dbReference type="NCBI Taxonomy" id="1211383"/>
    <lineage>
        <taxon>Bacteria</taxon>
        <taxon>Pseudomonadati</taxon>
        <taxon>Pseudomonadota</taxon>
        <taxon>Betaproteobacteria</taxon>
        <taxon>Burkholderiales</taxon>
        <taxon>Burkholderiaceae</taxon>
        <taxon>Paraburkholderia</taxon>
    </lineage>
</organism>
<dbReference type="GeneID" id="97308882"/>
<accession>A0A4Y8N9R0</accession>
<dbReference type="InterPro" id="IPR010982">
    <property type="entry name" value="Lambda_DNA-bd_dom_sf"/>
</dbReference>
<protein>
    <submittedName>
        <fullName evidence="3">Transcriptional regulator</fullName>
    </submittedName>
</protein>
<evidence type="ECO:0000256" key="1">
    <source>
        <dbReference type="SAM" id="MobiDB-lite"/>
    </source>
</evidence>
<dbReference type="Gene3D" id="1.10.260.40">
    <property type="entry name" value="lambda repressor-like DNA-binding domains"/>
    <property type="match status" value="1"/>
</dbReference>
<comment type="caution">
    <text evidence="3">The sequence shown here is derived from an EMBL/GenBank/DDBJ whole genome shotgun (WGS) entry which is preliminary data.</text>
</comment>
<sequence>MPELDEKKAFATRLKQALKRSSKKIETASQLATQFNLRHPAEPITPQAAQKWLSGTARPTVDKIKTLADWLDVSEQWLRYGVTDMKRSRPPRGTRPTDEKIQPTSEELDLLRQLRSLPAYRRQLVEGVIEQFSLDSEIWKE</sequence>